<dbReference type="CDD" id="cd05992">
    <property type="entry name" value="PB1"/>
    <property type="match status" value="1"/>
</dbReference>
<evidence type="ECO:0000313" key="2">
    <source>
        <dbReference type="EMBL" id="CAG8690444.1"/>
    </source>
</evidence>
<dbReference type="InterPro" id="IPR000270">
    <property type="entry name" value="PB1_dom"/>
</dbReference>
<dbReference type="EMBL" id="CAJVPY010008031">
    <property type="protein sequence ID" value="CAG8690444.1"/>
    <property type="molecule type" value="Genomic_DNA"/>
</dbReference>
<accession>A0A9N9EQQ2</accession>
<evidence type="ECO:0000313" key="3">
    <source>
        <dbReference type="Proteomes" id="UP000789405"/>
    </source>
</evidence>
<dbReference type="OrthoDB" id="2419370at2759"/>
<sequence>MSSLKPTVFKITKHDDSTIRRFTLPTPSPSWEELSTKVREIFELPKQVRIGLTYLDEEGDVITFSSETELQEFYDDERNSLMQGNYGGLIRQETAINLGQEGNIIISNSSIKRFGLNIYVENQIIDNEVEEIEEVDEKQNRTNCTQQ</sequence>
<dbReference type="Proteomes" id="UP000789405">
    <property type="component" value="Unassembled WGS sequence"/>
</dbReference>
<reference evidence="2" key="1">
    <citation type="submission" date="2021-06" db="EMBL/GenBank/DDBJ databases">
        <authorList>
            <person name="Kallberg Y."/>
            <person name="Tangrot J."/>
            <person name="Rosling A."/>
        </authorList>
    </citation>
    <scope>NUCLEOTIDE SEQUENCE</scope>
    <source>
        <strain evidence="2">MA453B</strain>
    </source>
</reference>
<dbReference type="InterPro" id="IPR053793">
    <property type="entry name" value="PB1-like"/>
</dbReference>
<dbReference type="PROSITE" id="PS51745">
    <property type="entry name" value="PB1"/>
    <property type="match status" value="1"/>
</dbReference>
<protein>
    <submittedName>
        <fullName evidence="2">15460_t:CDS:1</fullName>
    </submittedName>
</protein>
<dbReference type="Gene3D" id="3.10.20.90">
    <property type="entry name" value="Phosphatidylinositol 3-kinase Catalytic Subunit, Chain A, domain 1"/>
    <property type="match status" value="1"/>
</dbReference>
<gene>
    <name evidence="2" type="ORF">DERYTH_LOCUS12338</name>
</gene>
<evidence type="ECO:0000259" key="1">
    <source>
        <dbReference type="PROSITE" id="PS51745"/>
    </source>
</evidence>
<feature type="domain" description="PB1" evidence="1">
    <location>
        <begin position="6"/>
        <end position="94"/>
    </location>
</feature>
<proteinExistence type="predicted"/>
<dbReference type="SUPFAM" id="SSF54277">
    <property type="entry name" value="CAD &amp; PB1 domains"/>
    <property type="match status" value="1"/>
</dbReference>
<keyword evidence="3" id="KW-1185">Reference proteome</keyword>
<comment type="caution">
    <text evidence="2">The sequence shown here is derived from an EMBL/GenBank/DDBJ whole genome shotgun (WGS) entry which is preliminary data.</text>
</comment>
<dbReference type="Pfam" id="PF00564">
    <property type="entry name" value="PB1"/>
    <property type="match status" value="1"/>
</dbReference>
<name>A0A9N9EQQ2_9GLOM</name>
<dbReference type="AlphaFoldDB" id="A0A9N9EQQ2"/>
<organism evidence="2 3">
    <name type="scientific">Dentiscutata erythropus</name>
    <dbReference type="NCBI Taxonomy" id="1348616"/>
    <lineage>
        <taxon>Eukaryota</taxon>
        <taxon>Fungi</taxon>
        <taxon>Fungi incertae sedis</taxon>
        <taxon>Mucoromycota</taxon>
        <taxon>Glomeromycotina</taxon>
        <taxon>Glomeromycetes</taxon>
        <taxon>Diversisporales</taxon>
        <taxon>Gigasporaceae</taxon>
        <taxon>Dentiscutata</taxon>
    </lineage>
</organism>